<keyword evidence="1" id="KW-0805">Transcription regulation</keyword>
<reference evidence="6" key="1">
    <citation type="submission" date="2023-07" db="EMBL/GenBank/DDBJ databases">
        <title>Duganella aceri sp. nov., isolated from tree sap.</title>
        <authorList>
            <person name="Kim I.S."/>
        </authorList>
    </citation>
    <scope>NUCLEOTIDE SEQUENCE [LARGE SCALE GENOMIC DNA]</scope>
    <source>
        <strain evidence="6">SAP-35</strain>
    </source>
</reference>
<dbReference type="InterPro" id="IPR000792">
    <property type="entry name" value="Tscrpt_reg_LuxR_C"/>
</dbReference>
<dbReference type="PANTHER" id="PTHR44688">
    <property type="entry name" value="DNA-BINDING TRANSCRIPTIONAL ACTIVATOR DEVR_DOSR"/>
    <property type="match status" value="1"/>
</dbReference>
<sequence length="905" mass="99055">MSTSVLPAEPGIIFRRTKIAPPPSGKRWVHRARLLTLLGVPPRARLSLIHAGAGFGKSACLLQWHQALQLGGTKAAWLSLDHDDRDDLLTFIAYVAAAINRVCPGIGDEVIELASRYSQRVRPEDLQTTLINEIHAWPEPLVLIIDDYHFVEAQEIHDWLSDFIARAPANFSLALAARSVPPMRLTRLRAADQVSELGAFELALSFGEVRDFMQGAGAEQVDGQDIVTLHDRTEGWVVGLQMIAIALRGKRTLAQTLATFGGDARSVSDYLRGEVLDSLPPELVDFMLRVSVSDRFCAGLCNALTGGDNAAGLLAQIELRQLFILPLDEQGQWFRFHHLFGAFLRAQAKTRLGDELGALHGRACAWFADQGLWNEAVRHAIASGDEMRALEIAERCAMELVRDGDYLSLQNLIDRLPQGPHRHGVHLLLAQAWALMLNGRVDQVESLLAEIEAIQPRLADGSGALAMDMMAVRANLAYVRDDSDGIDRILAPWQGTQAVASPWVCDVLKVAGSVNHTWRGHFAAARDYLPCVTTFRRAFQLVMFGWNWFCEGRPEEARQQWLSALELADSELGAQSVASALARVPLARLAYERGAFDEVEILMANRMGLIEQVGLTDFLEQGVYALSWARHASGNRANAIELNEGLRLFAIERAMVRLEVHASIELMRMCWQSQPERVAQLAQRMHAIVRTPQSGQIRSTRWLSGRLAAVGVAFHKAVSTLSPDSLDGFEAIVLDIVAIAKGPHVLSACMLLAIARRQAGNDRQARAALAQALLIGQQLGLGRSLVDGGDWVLPMLVLLRDGGEGRAAGVADDYLERLIASCGQAPAAAEEAAAPAPPALLESLSKRELDILVLIERGLSNKAIGQTLSIGPETVKWHLKNLFGKLGVNNRQLAVIRARSLSLLA</sequence>
<protein>
    <recommendedName>
        <fullName evidence="4">HTH luxR-type domain-containing protein</fullName>
    </recommendedName>
</protein>
<dbReference type="PANTHER" id="PTHR44688:SF16">
    <property type="entry name" value="DNA-BINDING TRANSCRIPTIONAL ACTIVATOR DEVR_DOSR"/>
    <property type="match status" value="1"/>
</dbReference>
<organism evidence="5 6">
    <name type="scientific">Duganella aceris</name>
    <dbReference type="NCBI Taxonomy" id="2703883"/>
    <lineage>
        <taxon>Bacteria</taxon>
        <taxon>Pseudomonadati</taxon>
        <taxon>Pseudomonadota</taxon>
        <taxon>Betaproteobacteria</taxon>
        <taxon>Burkholderiales</taxon>
        <taxon>Oxalobacteraceae</taxon>
        <taxon>Telluria group</taxon>
        <taxon>Duganella</taxon>
    </lineage>
</organism>
<dbReference type="PRINTS" id="PR00038">
    <property type="entry name" value="HTHLUXR"/>
</dbReference>
<dbReference type="EMBL" id="JAADJT010000005">
    <property type="protein sequence ID" value="NGZ85151.1"/>
    <property type="molecule type" value="Genomic_DNA"/>
</dbReference>
<feature type="domain" description="HTH luxR-type" evidence="4">
    <location>
        <begin position="837"/>
        <end position="902"/>
    </location>
</feature>
<keyword evidence="2" id="KW-0238">DNA-binding</keyword>
<proteinExistence type="predicted"/>
<gene>
    <name evidence="5" type="ORF">GW587_12915</name>
</gene>
<dbReference type="RefSeq" id="WP_166103313.1">
    <property type="nucleotide sequence ID" value="NZ_JAADJT010000005.1"/>
</dbReference>
<dbReference type="Pfam" id="PF00196">
    <property type="entry name" value="GerE"/>
    <property type="match status" value="1"/>
</dbReference>
<dbReference type="Proteomes" id="UP000666369">
    <property type="component" value="Unassembled WGS sequence"/>
</dbReference>
<comment type="caution">
    <text evidence="5">The sequence shown here is derived from an EMBL/GenBank/DDBJ whole genome shotgun (WGS) entry which is preliminary data.</text>
</comment>
<dbReference type="PROSITE" id="PS50043">
    <property type="entry name" value="HTH_LUXR_2"/>
    <property type="match status" value="1"/>
</dbReference>
<dbReference type="SMART" id="SM00421">
    <property type="entry name" value="HTH_LUXR"/>
    <property type="match status" value="1"/>
</dbReference>
<dbReference type="Pfam" id="PF25873">
    <property type="entry name" value="WHD_MalT"/>
    <property type="match status" value="1"/>
</dbReference>
<dbReference type="InterPro" id="IPR011990">
    <property type="entry name" value="TPR-like_helical_dom_sf"/>
</dbReference>
<evidence type="ECO:0000256" key="3">
    <source>
        <dbReference type="ARBA" id="ARBA00023163"/>
    </source>
</evidence>
<accession>A0ABX0FKN7</accession>
<evidence type="ECO:0000256" key="2">
    <source>
        <dbReference type="ARBA" id="ARBA00023125"/>
    </source>
</evidence>
<dbReference type="Gene3D" id="1.25.40.10">
    <property type="entry name" value="Tetratricopeptide repeat domain"/>
    <property type="match status" value="1"/>
</dbReference>
<evidence type="ECO:0000313" key="5">
    <source>
        <dbReference type="EMBL" id="NGZ85151.1"/>
    </source>
</evidence>
<name>A0ABX0FKN7_9BURK</name>
<dbReference type="CDD" id="cd06170">
    <property type="entry name" value="LuxR_C_like"/>
    <property type="match status" value="1"/>
</dbReference>
<dbReference type="Gene3D" id="1.10.10.10">
    <property type="entry name" value="Winged helix-like DNA-binding domain superfamily/Winged helix DNA-binding domain"/>
    <property type="match status" value="1"/>
</dbReference>
<evidence type="ECO:0000256" key="1">
    <source>
        <dbReference type="ARBA" id="ARBA00023015"/>
    </source>
</evidence>
<keyword evidence="3" id="KW-0804">Transcription</keyword>
<dbReference type="SUPFAM" id="SSF46894">
    <property type="entry name" value="C-terminal effector domain of the bipartite response regulators"/>
    <property type="match status" value="1"/>
</dbReference>
<dbReference type="InterPro" id="IPR016032">
    <property type="entry name" value="Sig_transdc_resp-reg_C-effctor"/>
</dbReference>
<dbReference type="PROSITE" id="PS00622">
    <property type="entry name" value="HTH_LUXR_1"/>
    <property type="match status" value="1"/>
</dbReference>
<dbReference type="InterPro" id="IPR036388">
    <property type="entry name" value="WH-like_DNA-bd_sf"/>
</dbReference>
<evidence type="ECO:0000259" key="4">
    <source>
        <dbReference type="PROSITE" id="PS50043"/>
    </source>
</evidence>
<dbReference type="InterPro" id="IPR059106">
    <property type="entry name" value="WHD_MalT"/>
</dbReference>
<evidence type="ECO:0000313" key="6">
    <source>
        <dbReference type="Proteomes" id="UP000666369"/>
    </source>
</evidence>
<keyword evidence="6" id="KW-1185">Reference proteome</keyword>